<feature type="transmembrane region" description="Helical" evidence="4">
    <location>
        <begin position="121"/>
        <end position="142"/>
    </location>
</feature>
<feature type="binding site" evidence="2">
    <location>
        <begin position="11"/>
        <end position="19"/>
    </location>
    <ligand>
        <name>ATP</name>
        <dbReference type="ChEBI" id="CHEBI:30616"/>
    </ligand>
</feature>
<dbReference type="PANTHER" id="PTHR10513">
    <property type="entry name" value="DEOXYNUCLEOSIDE KINASE"/>
    <property type="match status" value="1"/>
</dbReference>
<gene>
    <name evidence="6" type="ORF">AUK18_01445</name>
</gene>
<dbReference type="GO" id="GO:0019136">
    <property type="term" value="F:deoxynucleoside kinase activity"/>
    <property type="evidence" value="ECO:0007669"/>
    <property type="project" value="InterPro"/>
</dbReference>
<reference evidence="6 7" key="1">
    <citation type="journal article" date="2016" name="Environ. Microbiol.">
        <title>Genomic resolution of a cold subsurface aquifer community provides metabolic insights for novel microbes adapted to high CO concentrations.</title>
        <authorList>
            <person name="Probst A.J."/>
            <person name="Castelle C.J."/>
            <person name="Singh A."/>
            <person name="Brown C.T."/>
            <person name="Anantharaman K."/>
            <person name="Sharon I."/>
            <person name="Hug L.A."/>
            <person name="Burstein D."/>
            <person name="Emerson J.B."/>
            <person name="Thomas B.C."/>
            <person name="Banfield J.F."/>
        </authorList>
    </citation>
    <scope>NUCLEOTIDE SEQUENCE [LARGE SCALE GENOMIC DNA]</scope>
    <source>
        <strain evidence="6">CG2_30_44_31</strain>
    </source>
</reference>
<evidence type="ECO:0000256" key="4">
    <source>
        <dbReference type="SAM" id="Phobius"/>
    </source>
</evidence>
<dbReference type="PIRSF" id="PIRSF000705">
    <property type="entry name" value="DNK"/>
    <property type="match status" value="1"/>
</dbReference>
<dbReference type="PANTHER" id="PTHR10513:SF35">
    <property type="entry name" value="DEOXYADENOSINE KINASE"/>
    <property type="match status" value="1"/>
</dbReference>
<dbReference type="Gene3D" id="3.40.50.300">
    <property type="entry name" value="P-loop containing nucleotide triphosphate hydrolases"/>
    <property type="match status" value="1"/>
</dbReference>
<keyword evidence="4" id="KW-0472">Membrane</keyword>
<dbReference type="GO" id="GO:0005524">
    <property type="term" value="F:ATP binding"/>
    <property type="evidence" value="ECO:0007669"/>
    <property type="project" value="UniProtKB-KW"/>
</dbReference>
<keyword evidence="2" id="KW-0067">ATP-binding</keyword>
<feature type="active site" description="Proton acceptor" evidence="1">
    <location>
        <position position="87"/>
    </location>
</feature>
<name>A0A1J5AXR6_9BACT</name>
<dbReference type="Proteomes" id="UP000183605">
    <property type="component" value="Unassembled WGS sequence"/>
</dbReference>
<dbReference type="EMBL" id="MNXQ01000028">
    <property type="protein sequence ID" value="OIP03667.1"/>
    <property type="molecule type" value="Genomic_DNA"/>
</dbReference>
<accession>A0A1J5AXR6</accession>
<proteinExistence type="predicted"/>
<dbReference type="InterPro" id="IPR050566">
    <property type="entry name" value="Deoxyribonucleoside_kinase"/>
</dbReference>
<evidence type="ECO:0000256" key="1">
    <source>
        <dbReference type="PIRSR" id="PIRSR000705-1"/>
    </source>
</evidence>
<feature type="binding site" evidence="2">
    <location>
        <begin position="144"/>
        <end position="148"/>
    </location>
    <ligand>
        <name>ATP</name>
        <dbReference type="ChEBI" id="CHEBI:30616"/>
    </ligand>
</feature>
<evidence type="ECO:0000256" key="3">
    <source>
        <dbReference type="SAM" id="Coils"/>
    </source>
</evidence>
<dbReference type="InterPro" id="IPR031314">
    <property type="entry name" value="DNK_dom"/>
</dbReference>
<evidence type="ECO:0000259" key="5">
    <source>
        <dbReference type="Pfam" id="PF01712"/>
    </source>
</evidence>
<comment type="caution">
    <text evidence="6">The sequence shown here is derived from an EMBL/GenBank/DDBJ whole genome shotgun (WGS) entry which is preliminary data.</text>
</comment>
<evidence type="ECO:0000313" key="7">
    <source>
        <dbReference type="Proteomes" id="UP000183605"/>
    </source>
</evidence>
<feature type="coiled-coil region" evidence="3">
    <location>
        <begin position="162"/>
        <end position="189"/>
    </location>
</feature>
<dbReference type="InterPro" id="IPR027417">
    <property type="entry name" value="P-loop_NTPase"/>
</dbReference>
<dbReference type="SUPFAM" id="SSF52540">
    <property type="entry name" value="P-loop containing nucleoside triphosphate hydrolases"/>
    <property type="match status" value="1"/>
</dbReference>
<keyword evidence="4" id="KW-1133">Transmembrane helix</keyword>
<evidence type="ECO:0000313" key="6">
    <source>
        <dbReference type="EMBL" id="OIP03667.1"/>
    </source>
</evidence>
<protein>
    <recommendedName>
        <fullName evidence="5">Deoxynucleoside kinase domain-containing protein</fullName>
    </recommendedName>
</protein>
<keyword evidence="3" id="KW-0175">Coiled coil</keyword>
<feature type="domain" description="Deoxynucleoside kinase" evidence="5">
    <location>
        <begin position="7"/>
        <end position="206"/>
    </location>
</feature>
<keyword evidence="4" id="KW-0812">Transmembrane</keyword>
<dbReference type="AlphaFoldDB" id="A0A1J5AXR6"/>
<dbReference type="GO" id="GO:0005737">
    <property type="term" value="C:cytoplasm"/>
    <property type="evidence" value="ECO:0007669"/>
    <property type="project" value="TreeGrafter"/>
</dbReference>
<dbReference type="Pfam" id="PF01712">
    <property type="entry name" value="dNK"/>
    <property type="match status" value="1"/>
</dbReference>
<dbReference type="InterPro" id="IPR002624">
    <property type="entry name" value="DCK/DGK"/>
</dbReference>
<feature type="transmembrane region" description="Helical" evidence="4">
    <location>
        <begin position="84"/>
        <end position="101"/>
    </location>
</feature>
<keyword evidence="2" id="KW-0547">Nucleotide-binding</keyword>
<sequence length="214" mass="24702">MKKSQMITVIGNIGSGKTTVTPAIAKALKAKVVFADNLFQTVDPFRELYLNDIKRWALANELWLTLERVILVKKYLKKYKGEKLVVDSGLLMSWAYTHGHFLSGIMMKDEWQLYRRLFDRVAIGLFTSSVVIALDCSIPTLMKRIKKRGRKFELEYYNPVYLSRIDKGLEKLKEKLKRKRIKVVSLTEDEVKLDNSGKVEMAEAIEKIRDGLRG</sequence>
<evidence type="ECO:0000256" key="2">
    <source>
        <dbReference type="PIRSR" id="PIRSR000705-3"/>
    </source>
</evidence>
<organism evidence="6 7">
    <name type="scientific">Candidatus Beckwithbacteria bacterium CG2_30_44_31</name>
    <dbReference type="NCBI Taxonomy" id="1805035"/>
    <lineage>
        <taxon>Bacteria</taxon>
        <taxon>Candidatus Beckwithiibacteriota</taxon>
    </lineage>
</organism>